<evidence type="ECO:0000256" key="1">
    <source>
        <dbReference type="ARBA" id="ARBA00022837"/>
    </source>
</evidence>
<evidence type="ECO:0000313" key="5">
    <source>
        <dbReference type="EMBL" id="EEA08467.1"/>
    </source>
</evidence>
<dbReference type="EMBL" id="DS989740">
    <property type="protein sequence ID" value="EEA08467.1"/>
    <property type="molecule type" value="Genomic_DNA"/>
</dbReference>
<gene>
    <name evidence="5" type="ORF">CMU_002970</name>
</gene>
<name>B6AJS6_CRYMR</name>
<keyword evidence="3" id="KW-0732">Signal</keyword>
<keyword evidence="1" id="KW-0106">Calcium</keyword>
<feature type="domain" description="EF-hand" evidence="4">
    <location>
        <begin position="87"/>
        <end position="122"/>
    </location>
</feature>
<protein>
    <submittedName>
        <fullName evidence="5">EF hand domain-containing protein</fullName>
    </submittedName>
</protein>
<evidence type="ECO:0000259" key="4">
    <source>
        <dbReference type="PROSITE" id="PS50222"/>
    </source>
</evidence>
<dbReference type="InterPro" id="IPR018247">
    <property type="entry name" value="EF_Hand_1_Ca_BS"/>
</dbReference>
<evidence type="ECO:0000256" key="2">
    <source>
        <dbReference type="SAM" id="MobiDB-lite"/>
    </source>
</evidence>
<dbReference type="InterPro" id="IPR011992">
    <property type="entry name" value="EF-hand-dom_pair"/>
</dbReference>
<organism evidence="5 6">
    <name type="scientific">Cryptosporidium muris (strain RN66)</name>
    <dbReference type="NCBI Taxonomy" id="441375"/>
    <lineage>
        <taxon>Eukaryota</taxon>
        <taxon>Sar</taxon>
        <taxon>Alveolata</taxon>
        <taxon>Apicomplexa</taxon>
        <taxon>Conoidasida</taxon>
        <taxon>Coccidia</taxon>
        <taxon>Eucoccidiorida</taxon>
        <taxon>Eimeriorina</taxon>
        <taxon>Cryptosporidiidae</taxon>
        <taxon>Cryptosporidium</taxon>
    </lineage>
</organism>
<dbReference type="SMART" id="SM00054">
    <property type="entry name" value="EFh"/>
    <property type="match status" value="4"/>
</dbReference>
<proteinExistence type="predicted"/>
<evidence type="ECO:0000313" key="6">
    <source>
        <dbReference type="Proteomes" id="UP000001460"/>
    </source>
</evidence>
<dbReference type="GO" id="GO:0005509">
    <property type="term" value="F:calcium ion binding"/>
    <property type="evidence" value="ECO:0007669"/>
    <property type="project" value="InterPro"/>
</dbReference>
<dbReference type="PROSITE" id="PS00018">
    <property type="entry name" value="EF_HAND_1"/>
    <property type="match status" value="3"/>
</dbReference>
<dbReference type="PROSITE" id="PS50222">
    <property type="entry name" value="EF_HAND_2"/>
    <property type="match status" value="2"/>
</dbReference>
<dbReference type="GeneID" id="6997935"/>
<feature type="signal peptide" evidence="3">
    <location>
        <begin position="1"/>
        <end position="21"/>
    </location>
</feature>
<feature type="domain" description="EF-hand" evidence="4">
    <location>
        <begin position="51"/>
        <end position="86"/>
    </location>
</feature>
<dbReference type="SUPFAM" id="SSF47473">
    <property type="entry name" value="EF-hand"/>
    <property type="match status" value="1"/>
</dbReference>
<dbReference type="OrthoDB" id="26525at2759"/>
<sequence length="466" mass="54553">MIYFVLILNFLIVIFLRAGDSTSNVSSLLRLANNEELYKEWLKTLTINEQVLLERFGNLIKLIDKDSNNILDESEIIEWLEYLGNRSTFRDAAAEFNFIDKNKDNIVEFDEFIYHFSPESQRDEEDDGLYDFYIRLFSEMDLNKDSVLEINEYYNLVHDYTLSGEFYKRIHLFIESSDINHDGVLDKDEIRRLKENKDILTEFTESLGSQNGDALQILGINVEDFKEINATILIRALKNKEMRDLIQDSYNQLLDVLKTHENATKQDANATSLPTKFINENFVIYIQSGLTDYGEVFRYPQDYFTETGHKEYGMTSEECAEKFGDNEKEKETEHDEYDDHDHEIHDQEDEQIDDEQIDDEQIDDEQIDDENFDTDQDEVEITDDMIQKLIALMGEQGKNNLFGDVSDDQSAEMDSVLQMLSSMINSKGSQYDLDNLDNLDMNEDNPELSEIHQEFDSELIQERDEL</sequence>
<reference evidence="5" key="1">
    <citation type="submission" date="2008-06" db="EMBL/GenBank/DDBJ databases">
        <authorList>
            <person name="Lorenzi H."/>
            <person name="Inman J."/>
            <person name="Miller J."/>
            <person name="Schobel S."/>
            <person name="Amedeo P."/>
            <person name="Caler E.V."/>
            <person name="da Silva J."/>
        </authorList>
    </citation>
    <scope>NUCLEOTIDE SEQUENCE [LARGE SCALE GENOMIC DNA]</scope>
    <source>
        <strain evidence="5">RN66</strain>
    </source>
</reference>
<evidence type="ECO:0000256" key="3">
    <source>
        <dbReference type="SAM" id="SignalP"/>
    </source>
</evidence>
<feature type="compositionally biased region" description="Basic and acidic residues" evidence="2">
    <location>
        <begin position="322"/>
        <end position="345"/>
    </location>
</feature>
<feature type="compositionally biased region" description="Basic and acidic residues" evidence="2">
    <location>
        <begin position="449"/>
        <end position="466"/>
    </location>
</feature>
<dbReference type="RefSeq" id="XP_002142816.1">
    <property type="nucleotide sequence ID" value="XM_002142780.1"/>
</dbReference>
<accession>B6AJS6</accession>
<feature type="region of interest" description="Disordered" evidence="2">
    <location>
        <begin position="322"/>
        <end position="354"/>
    </location>
</feature>
<keyword evidence="6" id="KW-1185">Reference proteome</keyword>
<feature type="region of interest" description="Disordered" evidence="2">
    <location>
        <begin position="435"/>
        <end position="466"/>
    </location>
</feature>
<dbReference type="InterPro" id="IPR002048">
    <property type="entry name" value="EF_hand_dom"/>
</dbReference>
<dbReference type="AlphaFoldDB" id="B6AJS6"/>
<dbReference type="VEuPathDB" id="CryptoDB:CMU_002970"/>
<feature type="compositionally biased region" description="Acidic residues" evidence="2">
    <location>
        <begin position="435"/>
        <end position="447"/>
    </location>
</feature>
<feature type="chain" id="PRO_5002840206" evidence="3">
    <location>
        <begin position="22"/>
        <end position="466"/>
    </location>
</feature>
<dbReference type="Proteomes" id="UP000001460">
    <property type="component" value="Unassembled WGS sequence"/>
</dbReference>
<dbReference type="Gene3D" id="1.10.238.10">
    <property type="entry name" value="EF-hand"/>
    <property type="match status" value="2"/>
</dbReference>